<accession>A0A814TIC1</accession>
<dbReference type="EMBL" id="CAJNOJ010000126">
    <property type="protein sequence ID" value="CAF1162655.1"/>
    <property type="molecule type" value="Genomic_DNA"/>
</dbReference>
<name>A0A814TIC1_ADIRI</name>
<dbReference type="OrthoDB" id="10022084at2759"/>
<evidence type="ECO:0000313" key="2">
    <source>
        <dbReference type="EMBL" id="CAF1281199.1"/>
    </source>
</evidence>
<gene>
    <name evidence="1" type="ORF">EDS130_LOCUS23228</name>
    <name evidence="2" type="ORF">XAT740_LOCUS27826</name>
</gene>
<evidence type="ECO:0000313" key="1">
    <source>
        <dbReference type="EMBL" id="CAF1162655.1"/>
    </source>
</evidence>
<dbReference type="EMBL" id="CAJNOR010002345">
    <property type="protein sequence ID" value="CAF1281199.1"/>
    <property type="molecule type" value="Genomic_DNA"/>
</dbReference>
<comment type="caution">
    <text evidence="1">The sequence shown here is derived from an EMBL/GenBank/DDBJ whole genome shotgun (WGS) entry which is preliminary data.</text>
</comment>
<sequence>MIFFQFTTKLLDNIDLLVNYHLNEIEIYVKWSSTGDLGNWTISYVDDECTLPSTSPLYYLCSSSSKNHSLNPTFYSYWLQLDSSFYRRLFAHLTTDEDQFFLLLSLPDGRILLLSENHPPNVWYSSPSTSPISILGLYYDLNSNLLDAVLSSSTNSKFPKMIVNHFILCESFGCLVLVNSTNLRRILIDNLIKSACVYSNNLIYVTANEIRSISLSNLLKPNNEDIIGQTKSLRFGHFEKLIVDGQEIILYYENGTFERLKSLLPRPANLSRSNSLVNQTKKLACLATTITNLQASACLLQRLLTKAELFYQLNLSMCLKFIQNQWKLILTDQQSRTFQSSDLILILLCQFSGNHMKIYQLTSANNWVFKVNESIAKTYLCQPILILRSPNSFHYQLGHRRIILSLEEQVQEEELSLENYFPKKFRSMRRINATMQQYHLVLTLRNEAATNFKKLNIQLARRLLIGQTDFVNMEIKQQEIKVDTDNGLVDSLTIQVILSSLCLRRLIITFSTLAELFYTSKTTEDKYFIKQTDMVKLTDLIQNTQANLSDQLTDDVLLSFLQIRIYLSMFRLGSNYTVQVY</sequence>
<dbReference type="Proteomes" id="UP000663828">
    <property type="component" value="Unassembled WGS sequence"/>
</dbReference>
<evidence type="ECO:0000313" key="3">
    <source>
        <dbReference type="Proteomes" id="UP000663828"/>
    </source>
</evidence>
<organism evidence="1 4">
    <name type="scientific">Adineta ricciae</name>
    <name type="common">Rotifer</name>
    <dbReference type="NCBI Taxonomy" id="249248"/>
    <lineage>
        <taxon>Eukaryota</taxon>
        <taxon>Metazoa</taxon>
        <taxon>Spiralia</taxon>
        <taxon>Gnathifera</taxon>
        <taxon>Rotifera</taxon>
        <taxon>Eurotatoria</taxon>
        <taxon>Bdelloidea</taxon>
        <taxon>Adinetida</taxon>
        <taxon>Adinetidae</taxon>
        <taxon>Adineta</taxon>
    </lineage>
</organism>
<dbReference type="AlphaFoldDB" id="A0A814TIC1"/>
<dbReference type="Proteomes" id="UP000663852">
    <property type="component" value="Unassembled WGS sequence"/>
</dbReference>
<reference evidence="1" key="1">
    <citation type="submission" date="2021-02" db="EMBL/GenBank/DDBJ databases">
        <authorList>
            <person name="Nowell W R."/>
        </authorList>
    </citation>
    <scope>NUCLEOTIDE SEQUENCE</scope>
</reference>
<evidence type="ECO:0000313" key="4">
    <source>
        <dbReference type="Proteomes" id="UP000663852"/>
    </source>
</evidence>
<keyword evidence="3" id="KW-1185">Reference proteome</keyword>
<proteinExistence type="predicted"/>
<protein>
    <submittedName>
        <fullName evidence="1">Uncharacterized protein</fullName>
    </submittedName>
</protein>